<sequence>MSHRGNYNGRGNRGGYHRGGGYRRDNGKQDYHPYNRYADNAPPPLSEEESLKARLNMLILKIGDKVTTSLEKNIETLAKVLIKDYSRYSESINQTLLTCIKELPSKTPIYSCLTALVIARNADIGSEVLNFLYKGFEQELFLGRWRSVKILLRFFGQLTSAKVLTSTSMISYFTQILSPLASSIPKDQGDCLVQLVLGSLPWVAKTLSQQCPEDLIDLLELIEAYFKVRSSLSDLRSSILKVYPASMSADEHDFLDLLWIQTKECQVRDWEVPELLKPYLTFEDALSLATPTDLPSLIMPENLNDLHFDPPFMQFVVFPENEQFLCTMGYYIISDIINDSIDIFETNRRECVRLLFTLNEVFSENVFMPVLSEGNPNDMETDSAEAAIDKSVLPNLFYLITEVILTIMFTNCQAIFRKLFQLPKASNKCAYYGVLFFEAFKAMPKLFPGIFKKAVDSLFIRSKDMDVECIERFYTWFSQHLSNFDFKWNWEDWSCVLEADKFDLQRIIVKECLGKLIRLSYYDRIKTTIPESFMAVFPARAPEPLFSFTAPPEDAPFKKFCTTILDAFRHKKPVDEILRLVKDVTDELDDEFIVKQISVETLLLLGSKSISHMMNIIEKFLPIFQFFTHESEDKDEIIKISANFWRESPQWLGLQLDKFLNYHIVEPINIVDWVFSESNKQDMSSAFLWEVLYNTLNKLILWVGQQKNSYESASNKDDLTSVSLLELSNNAQSDLRKCIIAIFQHFVAHISNLLETLDSQGEIPEKNLKYLYLVGRMREFGRRYQDVIKPNMESIETIAFDSMDDVRIQQIFEEIKSLQESPLLEK</sequence>
<comment type="caution">
    <text evidence="1">The sequence shown here is derived from an EMBL/GenBank/DDBJ whole genome shotgun (WGS) entry which is preliminary data.</text>
</comment>
<protein>
    <submittedName>
        <fullName evidence="1">Nuclear cap-binding protein subunit 1</fullName>
    </submittedName>
</protein>
<dbReference type="Proteomes" id="UP001165960">
    <property type="component" value="Unassembled WGS sequence"/>
</dbReference>
<organism evidence="1 2">
    <name type="scientific">Entomophthora muscae</name>
    <dbReference type="NCBI Taxonomy" id="34485"/>
    <lineage>
        <taxon>Eukaryota</taxon>
        <taxon>Fungi</taxon>
        <taxon>Fungi incertae sedis</taxon>
        <taxon>Zoopagomycota</taxon>
        <taxon>Entomophthoromycotina</taxon>
        <taxon>Entomophthoromycetes</taxon>
        <taxon>Entomophthorales</taxon>
        <taxon>Entomophthoraceae</taxon>
        <taxon>Entomophthora</taxon>
    </lineage>
</organism>
<dbReference type="EMBL" id="QTSX02007212">
    <property type="protein sequence ID" value="KAJ9049621.1"/>
    <property type="molecule type" value="Genomic_DNA"/>
</dbReference>
<accession>A0ACC2RHP6</accession>
<evidence type="ECO:0000313" key="2">
    <source>
        <dbReference type="Proteomes" id="UP001165960"/>
    </source>
</evidence>
<keyword evidence="2" id="KW-1185">Reference proteome</keyword>
<proteinExistence type="predicted"/>
<gene>
    <name evidence="1" type="primary">cbc1_1</name>
    <name evidence="1" type="ORF">DSO57_1022396</name>
</gene>
<evidence type="ECO:0000313" key="1">
    <source>
        <dbReference type="EMBL" id="KAJ9049621.1"/>
    </source>
</evidence>
<reference evidence="1" key="1">
    <citation type="submission" date="2022-04" db="EMBL/GenBank/DDBJ databases">
        <title>Genome of the entomopathogenic fungus Entomophthora muscae.</title>
        <authorList>
            <person name="Elya C."/>
            <person name="Lovett B.R."/>
            <person name="Lee E."/>
            <person name="Macias A.M."/>
            <person name="Hajek A.E."/>
            <person name="De Bivort B.L."/>
            <person name="Kasson M.T."/>
            <person name="De Fine Licht H.H."/>
            <person name="Stajich J.E."/>
        </authorList>
    </citation>
    <scope>NUCLEOTIDE SEQUENCE</scope>
    <source>
        <strain evidence="1">Berkeley</strain>
    </source>
</reference>
<name>A0ACC2RHP6_9FUNG</name>